<dbReference type="Proteomes" id="UP000612362">
    <property type="component" value="Unassembled WGS sequence"/>
</dbReference>
<evidence type="ECO:0000313" key="4">
    <source>
        <dbReference type="Proteomes" id="UP000612362"/>
    </source>
</evidence>
<dbReference type="GO" id="GO:0004175">
    <property type="term" value="F:endopeptidase activity"/>
    <property type="evidence" value="ECO:0007669"/>
    <property type="project" value="UniProtKB-ARBA"/>
</dbReference>
<feature type="transmembrane region" description="Helical" evidence="1">
    <location>
        <begin position="190"/>
        <end position="211"/>
    </location>
</feature>
<sequence length="280" mass="31195">MVHSEISEKAVSPKAKIPVHVQLIIFFVLSFVIAWLAWLPATLNPMAPQPLSILGLFAPAMSAVIVLWWVRGKAGVVALFKRYTIWRFSIGWYLLALLLMPIIYMIALVVTLLSTHGSFSNLFFANSPLFILVAYVYLMVINSGEEIGWRGFALPLLQSVLPGPVTVGLVLGLTWGLWHLPLYINPEVATMPYPLFLVLTVGLSLIYTHLFNRTTGSLWTAVMLHAATDVLPRILQLAQVGLQFWVVTTILVWLVALNLSFLLRNTTPVIGPSERNHQSL</sequence>
<dbReference type="InterPro" id="IPR003675">
    <property type="entry name" value="Rce1/LyrA-like_dom"/>
</dbReference>
<feature type="transmembrane region" description="Helical" evidence="1">
    <location>
        <begin position="90"/>
        <end position="113"/>
    </location>
</feature>
<comment type="caution">
    <text evidence="3">The sequence shown here is derived from an EMBL/GenBank/DDBJ whole genome shotgun (WGS) entry which is preliminary data.</text>
</comment>
<dbReference type="EMBL" id="BNJF01000001">
    <property type="protein sequence ID" value="GHO45040.1"/>
    <property type="molecule type" value="Genomic_DNA"/>
</dbReference>
<organism evidence="3 4">
    <name type="scientific">Ktedonospora formicarum</name>
    <dbReference type="NCBI Taxonomy" id="2778364"/>
    <lineage>
        <taxon>Bacteria</taxon>
        <taxon>Bacillati</taxon>
        <taxon>Chloroflexota</taxon>
        <taxon>Ktedonobacteria</taxon>
        <taxon>Ktedonobacterales</taxon>
        <taxon>Ktedonobacteraceae</taxon>
        <taxon>Ktedonospora</taxon>
    </lineage>
</organism>
<accession>A0A8J3MRH1</accession>
<feature type="transmembrane region" description="Helical" evidence="1">
    <location>
        <begin position="119"/>
        <end position="140"/>
    </location>
</feature>
<dbReference type="InterPro" id="IPR042150">
    <property type="entry name" value="MmRce1-like"/>
</dbReference>
<feature type="transmembrane region" description="Helical" evidence="1">
    <location>
        <begin position="152"/>
        <end position="178"/>
    </location>
</feature>
<evidence type="ECO:0000256" key="1">
    <source>
        <dbReference type="SAM" id="Phobius"/>
    </source>
</evidence>
<protein>
    <recommendedName>
        <fullName evidence="2">CAAX prenyl protease 2/Lysostaphin resistance protein A-like domain-containing protein</fullName>
    </recommendedName>
</protein>
<dbReference type="AlphaFoldDB" id="A0A8J3MRH1"/>
<keyword evidence="1" id="KW-0812">Transmembrane</keyword>
<evidence type="ECO:0000259" key="2">
    <source>
        <dbReference type="Pfam" id="PF02517"/>
    </source>
</evidence>
<keyword evidence="1" id="KW-1133">Transmembrane helix</keyword>
<proteinExistence type="predicted"/>
<feature type="domain" description="CAAX prenyl protease 2/Lysostaphin resistance protein A-like" evidence="2">
    <location>
        <begin position="130"/>
        <end position="230"/>
    </location>
</feature>
<feature type="transmembrane region" description="Helical" evidence="1">
    <location>
        <begin position="242"/>
        <end position="263"/>
    </location>
</feature>
<dbReference type="PANTHER" id="PTHR35797">
    <property type="entry name" value="PROTEASE-RELATED"/>
    <property type="match status" value="1"/>
</dbReference>
<dbReference type="RefSeq" id="WP_220194395.1">
    <property type="nucleotide sequence ID" value="NZ_BNJF01000001.1"/>
</dbReference>
<dbReference type="PANTHER" id="PTHR35797:SF1">
    <property type="entry name" value="PROTEASE"/>
    <property type="match status" value="1"/>
</dbReference>
<feature type="transmembrane region" description="Helical" evidence="1">
    <location>
        <begin position="21"/>
        <end position="39"/>
    </location>
</feature>
<keyword evidence="1" id="KW-0472">Membrane</keyword>
<reference evidence="3" key="1">
    <citation type="submission" date="2020-10" db="EMBL/GenBank/DDBJ databases">
        <title>Taxonomic study of unclassified bacteria belonging to the class Ktedonobacteria.</title>
        <authorList>
            <person name="Yabe S."/>
            <person name="Wang C.M."/>
            <person name="Zheng Y."/>
            <person name="Sakai Y."/>
            <person name="Cavaletti L."/>
            <person name="Monciardini P."/>
            <person name="Donadio S."/>
        </authorList>
    </citation>
    <scope>NUCLEOTIDE SEQUENCE</scope>
    <source>
        <strain evidence="3">SOSP1-1</strain>
    </source>
</reference>
<gene>
    <name evidence="3" type="ORF">KSX_32030</name>
</gene>
<dbReference type="GO" id="GO:0080120">
    <property type="term" value="P:CAAX-box protein maturation"/>
    <property type="evidence" value="ECO:0007669"/>
    <property type="project" value="UniProtKB-ARBA"/>
</dbReference>
<evidence type="ECO:0000313" key="3">
    <source>
        <dbReference type="EMBL" id="GHO45040.1"/>
    </source>
</evidence>
<name>A0A8J3MRH1_9CHLR</name>
<feature type="transmembrane region" description="Helical" evidence="1">
    <location>
        <begin position="51"/>
        <end position="70"/>
    </location>
</feature>
<dbReference type="Pfam" id="PF02517">
    <property type="entry name" value="Rce1-like"/>
    <property type="match status" value="1"/>
</dbReference>
<keyword evidence="4" id="KW-1185">Reference proteome</keyword>